<dbReference type="Gene3D" id="3.80.10.10">
    <property type="entry name" value="Ribonuclease Inhibitor"/>
    <property type="match status" value="1"/>
</dbReference>
<dbReference type="InterPro" id="IPR035897">
    <property type="entry name" value="Toll_tir_struct_dom_sf"/>
</dbReference>
<accession>A0AAD8H6A5</accession>
<organism evidence="2 3">
    <name type="scientific">Heracleum sosnowskyi</name>
    <dbReference type="NCBI Taxonomy" id="360622"/>
    <lineage>
        <taxon>Eukaryota</taxon>
        <taxon>Viridiplantae</taxon>
        <taxon>Streptophyta</taxon>
        <taxon>Embryophyta</taxon>
        <taxon>Tracheophyta</taxon>
        <taxon>Spermatophyta</taxon>
        <taxon>Magnoliopsida</taxon>
        <taxon>eudicotyledons</taxon>
        <taxon>Gunneridae</taxon>
        <taxon>Pentapetalae</taxon>
        <taxon>asterids</taxon>
        <taxon>campanulids</taxon>
        <taxon>Apiales</taxon>
        <taxon>Apiaceae</taxon>
        <taxon>Apioideae</taxon>
        <taxon>apioid superclade</taxon>
        <taxon>Tordylieae</taxon>
        <taxon>Tordyliinae</taxon>
        <taxon>Heracleum</taxon>
    </lineage>
</organism>
<dbReference type="GO" id="GO:0043531">
    <property type="term" value="F:ADP binding"/>
    <property type="evidence" value="ECO:0007669"/>
    <property type="project" value="InterPro"/>
</dbReference>
<reference evidence="2" key="1">
    <citation type="submission" date="2023-02" db="EMBL/GenBank/DDBJ databases">
        <title>Genome of toxic invasive species Heracleum sosnowskyi carries increased number of genes despite the absence of recent whole-genome duplications.</title>
        <authorList>
            <person name="Schelkunov M."/>
            <person name="Shtratnikova V."/>
            <person name="Makarenko M."/>
            <person name="Klepikova A."/>
            <person name="Omelchenko D."/>
            <person name="Novikova G."/>
            <person name="Obukhova E."/>
            <person name="Bogdanov V."/>
            <person name="Penin A."/>
            <person name="Logacheva M."/>
        </authorList>
    </citation>
    <scope>NUCLEOTIDE SEQUENCE</scope>
    <source>
        <strain evidence="2">Hsosn_3</strain>
        <tissue evidence="2">Leaf</tissue>
    </source>
</reference>
<dbReference type="Proteomes" id="UP001237642">
    <property type="component" value="Unassembled WGS sequence"/>
</dbReference>
<evidence type="ECO:0000313" key="3">
    <source>
        <dbReference type="Proteomes" id="UP001237642"/>
    </source>
</evidence>
<dbReference type="Gene3D" id="1.10.8.430">
    <property type="entry name" value="Helical domain of apoptotic protease-activating factors"/>
    <property type="match status" value="1"/>
</dbReference>
<protein>
    <submittedName>
        <fullName evidence="2">Uncharacterized protein</fullName>
    </submittedName>
</protein>
<dbReference type="PANTHER" id="PTHR11017:SF271">
    <property type="entry name" value="DISEASE RESISTANCE PROTEIN (TIR-NBS-LRR CLASS) FAMILY"/>
    <property type="match status" value="1"/>
</dbReference>
<keyword evidence="3" id="KW-1185">Reference proteome</keyword>
<dbReference type="SUPFAM" id="SSF52058">
    <property type="entry name" value="L domain-like"/>
    <property type="match status" value="1"/>
</dbReference>
<reference evidence="2" key="2">
    <citation type="submission" date="2023-05" db="EMBL/GenBank/DDBJ databases">
        <authorList>
            <person name="Schelkunov M.I."/>
        </authorList>
    </citation>
    <scope>NUCLEOTIDE SEQUENCE</scope>
    <source>
        <strain evidence="2">Hsosn_3</strain>
        <tissue evidence="2">Leaf</tissue>
    </source>
</reference>
<evidence type="ECO:0000313" key="2">
    <source>
        <dbReference type="EMBL" id="KAK1360400.1"/>
    </source>
</evidence>
<dbReference type="SUPFAM" id="SSF52540">
    <property type="entry name" value="P-loop containing nucleoside triphosphate hydrolases"/>
    <property type="match status" value="1"/>
</dbReference>
<dbReference type="PANTHER" id="PTHR11017">
    <property type="entry name" value="LEUCINE-RICH REPEAT-CONTAINING PROTEIN"/>
    <property type="match status" value="1"/>
</dbReference>
<dbReference type="InterPro" id="IPR042197">
    <property type="entry name" value="Apaf_helical"/>
</dbReference>
<dbReference type="InterPro" id="IPR027417">
    <property type="entry name" value="P-loop_NTPase"/>
</dbReference>
<dbReference type="EMBL" id="JAUIZM010000010">
    <property type="protein sequence ID" value="KAK1360400.1"/>
    <property type="molecule type" value="Genomic_DNA"/>
</dbReference>
<dbReference type="Gene3D" id="3.40.50.10140">
    <property type="entry name" value="Toll/interleukin-1 receptor homology (TIR) domain"/>
    <property type="match status" value="1"/>
</dbReference>
<dbReference type="PRINTS" id="PR00364">
    <property type="entry name" value="DISEASERSIST"/>
</dbReference>
<dbReference type="InterPro" id="IPR044974">
    <property type="entry name" value="Disease_R_plants"/>
</dbReference>
<dbReference type="AlphaFoldDB" id="A0AAD8H6A5"/>
<dbReference type="InterPro" id="IPR032675">
    <property type="entry name" value="LRR_dom_sf"/>
</dbReference>
<gene>
    <name evidence="2" type="ORF">POM88_044874</name>
</gene>
<comment type="caution">
    <text evidence="2">The sequence shown here is derived from an EMBL/GenBank/DDBJ whole genome shotgun (WGS) entry which is preliminary data.</text>
</comment>
<proteinExistence type="predicted"/>
<keyword evidence="1" id="KW-0433">Leucine-rich repeat</keyword>
<sequence>MILERKRVSTHIVLPVFYNVDLANVTRQSDSIGKTFAIYEKRVKREANKETKNKLVEKTLKEAAEISGMELEKEANSFLSNMREKSKVPKGVIDLQKQLLSDICKRKKEKINNVDRGIYEIRDALGHNESIDLFCLNAFPQGHPTDIYLEQIQKTVNLCEGLPLTLCILGSSLIRKKLDIWVGLSKKLETIPNGDIVEKHKTRYNKKLTGSYEEFPKGLRWLSWHGCHFECVPNELSLQSLVCLDMQHSSLMQLWKDSKLLPSLKILNLSHSRRLTSYHNLIEIEGCYKKVYIRYVDRRIKKNLGLLELEQSLLDLDMYKDNKVKHEYGIFSTWVPGYELPGCFIFKDKDTNTISFTVPTNPKIQGLTGHCLRRIKWSYGVGDYAHKGVVWLLYFKLGSLLEAGDKVTAYFVHAPNAKEFGVKAVYHGDNDDEDEVYDTNFDQNKLTIMEQNNSTHLSLADHSFLKSDFHVAGTAYLFGRANVEFSNRPKLLIYRVDWGGLNPIAESTRLQKIMKVQLKSF</sequence>
<dbReference type="GO" id="GO:0006952">
    <property type="term" value="P:defense response"/>
    <property type="evidence" value="ECO:0007669"/>
    <property type="project" value="InterPro"/>
</dbReference>
<name>A0AAD8H6A5_9APIA</name>
<evidence type="ECO:0000256" key="1">
    <source>
        <dbReference type="ARBA" id="ARBA00022614"/>
    </source>
</evidence>